<evidence type="ECO:0000313" key="8">
    <source>
        <dbReference type="EMBL" id="CAF0748237.1"/>
    </source>
</evidence>
<dbReference type="Pfam" id="PF17772">
    <property type="entry name" value="zf-MYST"/>
    <property type="match status" value="1"/>
</dbReference>
<dbReference type="Pfam" id="PF01853">
    <property type="entry name" value="MOZ_SAS"/>
    <property type="match status" value="2"/>
</dbReference>
<dbReference type="EMBL" id="CAJOBC010000055">
    <property type="protein sequence ID" value="CAF3527358.1"/>
    <property type="molecule type" value="Genomic_DNA"/>
</dbReference>
<evidence type="ECO:0000313" key="9">
    <source>
        <dbReference type="EMBL" id="CAF3506851.1"/>
    </source>
</evidence>
<dbReference type="AlphaFoldDB" id="A0A813P6C6"/>
<feature type="domain" description="MYST-type HAT" evidence="6">
    <location>
        <begin position="18"/>
        <end position="283"/>
    </location>
</feature>
<sequence>MTSEQVNDDNKVIVSSNTKSIKLPWIQLGKYEFETLCKSSCCKELLQADKIYICEFCLKWSLSFTCWRRHRSKCTQDRPPGRLIYSQSDVNVYEVEGWKYQTYCEDLCLMATFFIDSKKLLKGLCFLIKLLFVLGKVETKNVHRFIFYVLTVKENDGYHFSSYFSKIHLQERLNLSCLLVLPPYRRRGFGSLLISISYGLSKLVKHYSGTPERPLSSQGLLCYRKFWKAKIFQYLLSKTNSNDIVINDISQETSIATNDIIETLASLNMIKMLEKDRLIIIRPQDLFDEYINQIANSSLMQIQYDQKYLRLKQPSTSYPLSVSNRQTLITDDSTLSFLMYTTSDKDSS</sequence>
<gene>
    <name evidence="8" type="ORF">GPM918_LOCUS671</name>
    <name evidence="7" type="ORF">OVA965_LOCUS827</name>
    <name evidence="10" type="ORF">SRO942_LOCUS672</name>
    <name evidence="9" type="ORF">TMI583_LOCUS828</name>
</gene>
<evidence type="ECO:0000313" key="10">
    <source>
        <dbReference type="EMBL" id="CAF3527358.1"/>
    </source>
</evidence>
<dbReference type="Gene3D" id="1.10.10.10">
    <property type="entry name" value="Winged helix-like DNA-binding domain superfamily/Winged helix DNA-binding domain"/>
    <property type="match status" value="1"/>
</dbReference>
<organism evidence="8 11">
    <name type="scientific">Didymodactylos carnosus</name>
    <dbReference type="NCBI Taxonomy" id="1234261"/>
    <lineage>
        <taxon>Eukaryota</taxon>
        <taxon>Metazoa</taxon>
        <taxon>Spiralia</taxon>
        <taxon>Gnathifera</taxon>
        <taxon>Rotifera</taxon>
        <taxon>Eurotatoria</taxon>
        <taxon>Bdelloidea</taxon>
        <taxon>Philodinida</taxon>
        <taxon>Philodinidae</taxon>
        <taxon>Didymodactylos</taxon>
    </lineage>
</organism>
<dbReference type="GO" id="GO:0004402">
    <property type="term" value="F:histone acetyltransferase activity"/>
    <property type="evidence" value="ECO:0007669"/>
    <property type="project" value="InterPro"/>
</dbReference>
<dbReference type="Gene3D" id="3.30.60.60">
    <property type="entry name" value="N-acetyl transferase-like"/>
    <property type="match status" value="1"/>
</dbReference>
<dbReference type="InterPro" id="IPR040706">
    <property type="entry name" value="Zf-MYST"/>
</dbReference>
<evidence type="ECO:0000313" key="7">
    <source>
        <dbReference type="EMBL" id="CAF0731361.1"/>
    </source>
</evidence>
<comment type="caution">
    <text evidence="8">The sequence shown here is derived from an EMBL/GenBank/DDBJ whole genome shotgun (WGS) entry which is preliminary data.</text>
</comment>
<evidence type="ECO:0000256" key="5">
    <source>
        <dbReference type="PIRSR" id="PIRSR602717-51"/>
    </source>
</evidence>
<comment type="similarity">
    <text evidence="1">Belongs to the MYST (SAS/MOZ) family.</text>
</comment>
<keyword evidence="3" id="KW-0808">Transferase</keyword>
<dbReference type="EC" id="2.3.1.48" evidence="2"/>
<keyword evidence="4" id="KW-0007">Acetylation</keyword>
<keyword evidence="11" id="KW-1185">Reference proteome</keyword>
<dbReference type="EMBL" id="CAJNOQ010000055">
    <property type="protein sequence ID" value="CAF0748237.1"/>
    <property type="molecule type" value="Genomic_DNA"/>
</dbReference>
<evidence type="ECO:0000259" key="6">
    <source>
        <dbReference type="PROSITE" id="PS51726"/>
    </source>
</evidence>
<protein>
    <recommendedName>
        <fullName evidence="2">histone acetyltransferase</fullName>
        <ecNumber evidence="2">2.3.1.48</ecNumber>
    </recommendedName>
</protein>
<dbReference type="GO" id="GO:0006355">
    <property type="term" value="P:regulation of DNA-templated transcription"/>
    <property type="evidence" value="ECO:0007669"/>
    <property type="project" value="InterPro"/>
</dbReference>
<dbReference type="Proteomes" id="UP000677228">
    <property type="component" value="Unassembled WGS sequence"/>
</dbReference>
<dbReference type="InterPro" id="IPR036388">
    <property type="entry name" value="WH-like_DNA-bd_sf"/>
</dbReference>
<feature type="active site" description="Proton donor/acceptor" evidence="5">
    <location>
        <position position="212"/>
    </location>
</feature>
<dbReference type="Proteomes" id="UP000663829">
    <property type="component" value="Unassembled WGS sequence"/>
</dbReference>
<dbReference type="InterPro" id="IPR016181">
    <property type="entry name" value="Acyl_CoA_acyltransferase"/>
</dbReference>
<proteinExistence type="inferred from homology"/>
<name>A0A813P6C6_9BILA</name>
<evidence type="ECO:0000256" key="4">
    <source>
        <dbReference type="ARBA" id="ARBA00022990"/>
    </source>
</evidence>
<dbReference type="EMBL" id="CAJOBA010000130">
    <property type="protein sequence ID" value="CAF3506851.1"/>
    <property type="molecule type" value="Genomic_DNA"/>
</dbReference>
<dbReference type="SUPFAM" id="SSF55729">
    <property type="entry name" value="Acyl-CoA N-acyltransferases (Nat)"/>
    <property type="match status" value="1"/>
</dbReference>
<dbReference type="OrthoDB" id="787137at2759"/>
<dbReference type="InterPro" id="IPR002717">
    <property type="entry name" value="HAT_MYST-type"/>
</dbReference>
<dbReference type="InterPro" id="IPR050603">
    <property type="entry name" value="MYST_HAT"/>
</dbReference>
<dbReference type="PROSITE" id="PS51726">
    <property type="entry name" value="MYST_HAT"/>
    <property type="match status" value="1"/>
</dbReference>
<evidence type="ECO:0000256" key="2">
    <source>
        <dbReference type="ARBA" id="ARBA00013184"/>
    </source>
</evidence>
<dbReference type="Proteomes" id="UP000681722">
    <property type="component" value="Unassembled WGS sequence"/>
</dbReference>
<evidence type="ECO:0000256" key="3">
    <source>
        <dbReference type="ARBA" id="ARBA00022679"/>
    </source>
</evidence>
<reference evidence="8" key="1">
    <citation type="submission" date="2021-02" db="EMBL/GenBank/DDBJ databases">
        <authorList>
            <person name="Nowell W R."/>
        </authorList>
    </citation>
    <scope>NUCLEOTIDE SEQUENCE</scope>
</reference>
<dbReference type="PANTHER" id="PTHR10615">
    <property type="entry name" value="HISTONE ACETYLTRANSFERASE"/>
    <property type="match status" value="1"/>
</dbReference>
<accession>A0A813P6C6</accession>
<evidence type="ECO:0000313" key="11">
    <source>
        <dbReference type="Proteomes" id="UP000663829"/>
    </source>
</evidence>
<dbReference type="Gene3D" id="3.40.630.30">
    <property type="match status" value="1"/>
</dbReference>
<dbReference type="EMBL" id="CAJNOK010000130">
    <property type="protein sequence ID" value="CAF0731361.1"/>
    <property type="molecule type" value="Genomic_DNA"/>
</dbReference>
<dbReference type="Proteomes" id="UP000682733">
    <property type="component" value="Unassembled WGS sequence"/>
</dbReference>
<evidence type="ECO:0000256" key="1">
    <source>
        <dbReference type="ARBA" id="ARBA00010107"/>
    </source>
</evidence>